<evidence type="ECO:0000256" key="1">
    <source>
        <dbReference type="SAM" id="MobiDB-lite"/>
    </source>
</evidence>
<accession>A0AAV4APZ9</accession>
<dbReference type="Proteomes" id="UP000735302">
    <property type="component" value="Unassembled WGS sequence"/>
</dbReference>
<dbReference type="EMBL" id="BLXT01004093">
    <property type="protein sequence ID" value="GFO09428.1"/>
    <property type="molecule type" value="Genomic_DNA"/>
</dbReference>
<keyword evidence="3" id="KW-1185">Reference proteome</keyword>
<gene>
    <name evidence="2" type="ORF">PoB_003593300</name>
</gene>
<reference evidence="2 3" key="1">
    <citation type="journal article" date="2021" name="Elife">
        <title>Chloroplast acquisition without the gene transfer in kleptoplastic sea slugs, Plakobranchus ocellatus.</title>
        <authorList>
            <person name="Maeda T."/>
            <person name="Takahashi S."/>
            <person name="Yoshida T."/>
            <person name="Shimamura S."/>
            <person name="Takaki Y."/>
            <person name="Nagai Y."/>
            <person name="Toyoda A."/>
            <person name="Suzuki Y."/>
            <person name="Arimoto A."/>
            <person name="Ishii H."/>
            <person name="Satoh N."/>
            <person name="Nishiyama T."/>
            <person name="Hasebe M."/>
            <person name="Maruyama T."/>
            <person name="Minagawa J."/>
            <person name="Obokata J."/>
            <person name="Shigenobu S."/>
        </authorList>
    </citation>
    <scope>NUCLEOTIDE SEQUENCE [LARGE SCALE GENOMIC DNA]</scope>
</reference>
<sequence length="110" mass="12038">MHANNQNITRQPSLHTWPKISVGRRSFPMLPISNRLYAKRVAISGARPDQGNTSDCWMHQNIGAEQSSHGLYPTLRVQHAAVSNAVQSKRKESDEADCAGGSSSALKLGR</sequence>
<dbReference type="AlphaFoldDB" id="A0AAV4APZ9"/>
<name>A0AAV4APZ9_9GAST</name>
<organism evidence="2 3">
    <name type="scientific">Plakobranchus ocellatus</name>
    <dbReference type="NCBI Taxonomy" id="259542"/>
    <lineage>
        <taxon>Eukaryota</taxon>
        <taxon>Metazoa</taxon>
        <taxon>Spiralia</taxon>
        <taxon>Lophotrochozoa</taxon>
        <taxon>Mollusca</taxon>
        <taxon>Gastropoda</taxon>
        <taxon>Heterobranchia</taxon>
        <taxon>Euthyneura</taxon>
        <taxon>Panpulmonata</taxon>
        <taxon>Sacoglossa</taxon>
        <taxon>Placobranchoidea</taxon>
        <taxon>Plakobranchidae</taxon>
        <taxon>Plakobranchus</taxon>
    </lineage>
</organism>
<evidence type="ECO:0000313" key="3">
    <source>
        <dbReference type="Proteomes" id="UP000735302"/>
    </source>
</evidence>
<evidence type="ECO:0000313" key="2">
    <source>
        <dbReference type="EMBL" id="GFO09428.1"/>
    </source>
</evidence>
<protein>
    <submittedName>
        <fullName evidence="2">Uncharacterized protein</fullName>
    </submittedName>
</protein>
<feature type="region of interest" description="Disordered" evidence="1">
    <location>
        <begin position="86"/>
        <end position="110"/>
    </location>
</feature>
<proteinExistence type="predicted"/>
<comment type="caution">
    <text evidence="2">The sequence shown here is derived from an EMBL/GenBank/DDBJ whole genome shotgun (WGS) entry which is preliminary data.</text>
</comment>
<feature type="compositionally biased region" description="Polar residues" evidence="1">
    <location>
        <begin position="101"/>
        <end position="110"/>
    </location>
</feature>